<gene>
    <name evidence="2" type="ORF">HMPREF1536_03376</name>
</gene>
<protein>
    <recommendedName>
        <fullName evidence="4">Outer membrane protein beta-barrel domain-containing protein</fullName>
    </recommendedName>
</protein>
<name>A0A0F5J979_9BACT</name>
<reference evidence="2 3" key="1">
    <citation type="submission" date="2013-04" db="EMBL/GenBank/DDBJ databases">
        <title>The Genome Sequence of Parabacteroides gordonii DSM 23371.</title>
        <authorList>
            <consortium name="The Broad Institute Genomics Platform"/>
            <person name="Earl A."/>
            <person name="Ward D."/>
            <person name="Feldgarden M."/>
            <person name="Gevers D."/>
            <person name="Martens E."/>
            <person name="Sakamoto M."/>
            <person name="Benno Y."/>
            <person name="Suzuki N."/>
            <person name="Matsunaga N."/>
            <person name="Koshihara K."/>
            <person name="Seki M."/>
            <person name="Komiya H."/>
            <person name="Walker B."/>
            <person name="Young S."/>
            <person name="Zeng Q."/>
            <person name="Gargeya S."/>
            <person name="Fitzgerald M."/>
            <person name="Haas B."/>
            <person name="Abouelleil A."/>
            <person name="Allen A.W."/>
            <person name="Alvarado L."/>
            <person name="Arachchi H.M."/>
            <person name="Berlin A.M."/>
            <person name="Chapman S.B."/>
            <person name="Gainer-Dewar J."/>
            <person name="Goldberg J."/>
            <person name="Griggs A."/>
            <person name="Gujja S."/>
            <person name="Hansen M."/>
            <person name="Howarth C."/>
            <person name="Imamovic A."/>
            <person name="Ireland A."/>
            <person name="Larimer J."/>
            <person name="McCowan C."/>
            <person name="Murphy C."/>
            <person name="Pearson M."/>
            <person name="Poon T.W."/>
            <person name="Priest M."/>
            <person name="Roberts A."/>
            <person name="Saif S."/>
            <person name="Shea T."/>
            <person name="Sisk P."/>
            <person name="Sykes S."/>
            <person name="Wortman J."/>
            <person name="Nusbaum C."/>
            <person name="Birren B."/>
        </authorList>
    </citation>
    <scope>NUCLEOTIDE SEQUENCE [LARGE SCALE GENOMIC DNA]</scope>
    <source>
        <strain evidence="2 3">MS-1</strain>
    </source>
</reference>
<comment type="caution">
    <text evidence="2">The sequence shown here is derived from an EMBL/GenBank/DDBJ whole genome shotgun (WGS) entry which is preliminary data.</text>
</comment>
<keyword evidence="3" id="KW-1185">Reference proteome</keyword>
<feature type="signal peptide" evidence="1">
    <location>
        <begin position="1"/>
        <end position="21"/>
    </location>
</feature>
<sequence>MKKSVLLFTMMLFALCFQSKAQDWTDMQHEVSLSYGGLPVADLLHHYERYFDPSAESVDLYDDKGKFGALNISYLFYPDEDWGIGLVYSYTNSDKRILAGDKIVGDFFNSYHSICPSFKYNWYNYNFITLYSRVNAGIAIATAKASFINEENKPDEDTRVKAFFMYQVSPIGIELGRQMAGFVEVGFGHMGTAMAGIRYRM</sequence>
<accession>A0A0F5J979</accession>
<dbReference type="Proteomes" id="UP000033035">
    <property type="component" value="Unassembled WGS sequence"/>
</dbReference>
<dbReference type="HOGENOM" id="CLU_1128267_0_0_10"/>
<keyword evidence="1" id="KW-0732">Signal</keyword>
<dbReference type="RefSeq" id="WP_147337516.1">
    <property type="nucleotide sequence ID" value="NZ_AUAE01000017.1"/>
</dbReference>
<evidence type="ECO:0000313" key="2">
    <source>
        <dbReference type="EMBL" id="KKB54456.1"/>
    </source>
</evidence>
<organism evidence="2 3">
    <name type="scientific">Parabacteroides gordonii MS-1 = DSM 23371</name>
    <dbReference type="NCBI Taxonomy" id="1203610"/>
    <lineage>
        <taxon>Bacteria</taxon>
        <taxon>Pseudomonadati</taxon>
        <taxon>Bacteroidota</taxon>
        <taxon>Bacteroidia</taxon>
        <taxon>Bacteroidales</taxon>
        <taxon>Tannerellaceae</taxon>
        <taxon>Parabacteroides</taxon>
    </lineage>
</organism>
<evidence type="ECO:0008006" key="4">
    <source>
        <dbReference type="Google" id="ProtNLM"/>
    </source>
</evidence>
<dbReference type="EMBL" id="AQHW01000016">
    <property type="protein sequence ID" value="KKB54456.1"/>
    <property type="molecule type" value="Genomic_DNA"/>
</dbReference>
<feature type="chain" id="PRO_5002489444" description="Outer membrane protein beta-barrel domain-containing protein" evidence="1">
    <location>
        <begin position="22"/>
        <end position="201"/>
    </location>
</feature>
<proteinExistence type="predicted"/>
<dbReference type="PATRIC" id="fig|1203610.3.peg.3440"/>
<evidence type="ECO:0000256" key="1">
    <source>
        <dbReference type="SAM" id="SignalP"/>
    </source>
</evidence>
<evidence type="ECO:0000313" key="3">
    <source>
        <dbReference type="Proteomes" id="UP000033035"/>
    </source>
</evidence>
<dbReference type="AlphaFoldDB" id="A0A0F5J979"/>